<reference evidence="1 2" key="1">
    <citation type="journal article" date="2018" name="Sci. Rep.">
        <title>Genomic signatures of local adaptation to the degree of environmental predictability in rotifers.</title>
        <authorList>
            <person name="Franch-Gras L."/>
            <person name="Hahn C."/>
            <person name="Garcia-Roger E.M."/>
            <person name="Carmona M.J."/>
            <person name="Serra M."/>
            <person name="Gomez A."/>
        </authorList>
    </citation>
    <scope>NUCLEOTIDE SEQUENCE [LARGE SCALE GENOMIC DNA]</scope>
    <source>
        <strain evidence="1">HYR1</strain>
    </source>
</reference>
<evidence type="ECO:0000313" key="2">
    <source>
        <dbReference type="Proteomes" id="UP000276133"/>
    </source>
</evidence>
<sequence>MNRLPSVIYVNTSTTELVKHLAEKQKISKLSHENIRPNNNHDTIKNALLVELSRMKFACKTTDVWTSNTNHSYLGVTLHFVDIYMFKLKNRVIALKHLDEDHDHLYLYDKINEIVAEWKDGGI</sequence>
<proteinExistence type="predicted"/>
<comment type="caution">
    <text evidence="1">The sequence shown here is derived from an EMBL/GenBank/DDBJ whole genome shotgun (WGS) entry which is preliminary data.</text>
</comment>
<organism evidence="1 2">
    <name type="scientific">Brachionus plicatilis</name>
    <name type="common">Marine rotifer</name>
    <name type="synonym">Brachionus muelleri</name>
    <dbReference type="NCBI Taxonomy" id="10195"/>
    <lineage>
        <taxon>Eukaryota</taxon>
        <taxon>Metazoa</taxon>
        <taxon>Spiralia</taxon>
        <taxon>Gnathifera</taxon>
        <taxon>Rotifera</taxon>
        <taxon>Eurotatoria</taxon>
        <taxon>Monogononta</taxon>
        <taxon>Pseudotrocha</taxon>
        <taxon>Ploima</taxon>
        <taxon>Brachionidae</taxon>
        <taxon>Brachionus</taxon>
    </lineage>
</organism>
<evidence type="ECO:0000313" key="1">
    <source>
        <dbReference type="EMBL" id="RNA19307.1"/>
    </source>
</evidence>
<dbReference type="Proteomes" id="UP000276133">
    <property type="component" value="Unassembled WGS sequence"/>
</dbReference>
<protein>
    <submittedName>
        <fullName evidence="1">Zinc finger BED domain-containing 4-like</fullName>
    </submittedName>
</protein>
<gene>
    <name evidence="1" type="ORF">BpHYR1_017962</name>
</gene>
<dbReference type="OrthoDB" id="1607513at2759"/>
<name>A0A3M7R6W1_BRAPC</name>
<dbReference type="AlphaFoldDB" id="A0A3M7R6W1"/>
<dbReference type="InterPro" id="IPR012337">
    <property type="entry name" value="RNaseH-like_sf"/>
</dbReference>
<dbReference type="SUPFAM" id="SSF53098">
    <property type="entry name" value="Ribonuclease H-like"/>
    <property type="match status" value="1"/>
</dbReference>
<dbReference type="EMBL" id="REGN01004072">
    <property type="protein sequence ID" value="RNA19307.1"/>
    <property type="molecule type" value="Genomic_DNA"/>
</dbReference>
<keyword evidence="2" id="KW-1185">Reference proteome</keyword>
<accession>A0A3M7R6W1</accession>